<sequence>MTYKLRPIMKNSLNTKPSVKILSRAEQKAILGGKDIQFCFAQSASGELTLFNGASGNPAAAAASAQQTGGHWYCKSCDTASWFQQYIITNRG</sequence>
<gene>
    <name evidence="1" type="ORF">BFS30_15380</name>
</gene>
<dbReference type="Proteomes" id="UP000094313">
    <property type="component" value="Chromosome"/>
</dbReference>
<organism evidence="1 2">
    <name type="scientific">Pedobacter steynii</name>
    <dbReference type="NCBI Taxonomy" id="430522"/>
    <lineage>
        <taxon>Bacteria</taxon>
        <taxon>Pseudomonadati</taxon>
        <taxon>Bacteroidota</taxon>
        <taxon>Sphingobacteriia</taxon>
        <taxon>Sphingobacteriales</taxon>
        <taxon>Sphingobacteriaceae</taxon>
        <taxon>Pedobacter</taxon>
    </lineage>
</organism>
<accession>A0A1D7QIE4</accession>
<dbReference type="AlphaFoldDB" id="A0A1D7QIE4"/>
<evidence type="ECO:0000313" key="2">
    <source>
        <dbReference type="Proteomes" id="UP000094313"/>
    </source>
</evidence>
<evidence type="ECO:0000313" key="1">
    <source>
        <dbReference type="EMBL" id="AOM78437.1"/>
    </source>
</evidence>
<name>A0A1D7QIE4_9SPHI</name>
<proteinExistence type="predicted"/>
<protein>
    <submittedName>
        <fullName evidence="1">Uncharacterized protein</fullName>
    </submittedName>
</protein>
<reference evidence="1 2" key="1">
    <citation type="submission" date="2016-08" db="EMBL/GenBank/DDBJ databases">
        <authorList>
            <person name="Seilhamer J.J."/>
        </authorList>
    </citation>
    <scope>NUCLEOTIDE SEQUENCE [LARGE SCALE GENOMIC DNA]</scope>
    <source>
        <strain evidence="1 2">DX4</strain>
    </source>
</reference>
<dbReference type="KEGG" id="psty:BFS30_15380"/>
<keyword evidence="2" id="KW-1185">Reference proteome</keyword>
<dbReference type="EMBL" id="CP017141">
    <property type="protein sequence ID" value="AOM78437.1"/>
    <property type="molecule type" value="Genomic_DNA"/>
</dbReference>